<feature type="domain" description="Glycosyltransferase 2-like" evidence="9">
    <location>
        <begin position="23"/>
        <end position="183"/>
    </location>
</feature>
<sequence length="331" mass="36704">MIQTGLFQDVAPKSSSDIDIDISVVIPFLNEAETLEQLHTEITSVLSSLKKTYEIILVNDGSTDIGSDVAESIAEKDSKVVLISFRRNFGKAAALSAGFQIASGKIVITMDADLQDNPKEIPHFLEAIENGADLVSGWKQVRNDPLDKTLPSKVFNLITSRTLGISIHDINCGFKAYRHETLQHLHLYGELHRFTPALLSASGFEVTEIKVEHRPRAFGKSKYGWNRFIKGLLDLMTVLLQTRYGARPLHFFALIGLPLFILGFCSVMYLISLWFLGMGPIGNRPLLQIGILLIVTGVQFLGTGLIAELVRGARITEKDKYAVKVVHRSKE</sequence>
<organism evidence="10 11">
    <name type="scientific">Novosphingobium album</name>
    <name type="common">ex Hu et al. 2023</name>
    <dbReference type="NCBI Taxonomy" id="2930093"/>
    <lineage>
        <taxon>Bacteria</taxon>
        <taxon>Pseudomonadati</taxon>
        <taxon>Pseudomonadota</taxon>
        <taxon>Alphaproteobacteria</taxon>
        <taxon>Sphingomonadales</taxon>
        <taxon>Sphingomonadaceae</taxon>
        <taxon>Novosphingobium</taxon>
    </lineage>
</organism>
<dbReference type="Pfam" id="PF00535">
    <property type="entry name" value="Glycos_transf_2"/>
    <property type="match status" value="1"/>
</dbReference>
<keyword evidence="11" id="KW-1185">Reference proteome</keyword>
<evidence type="ECO:0000259" key="9">
    <source>
        <dbReference type="Pfam" id="PF00535"/>
    </source>
</evidence>
<dbReference type="InterPro" id="IPR001173">
    <property type="entry name" value="Glyco_trans_2-like"/>
</dbReference>
<evidence type="ECO:0000256" key="5">
    <source>
        <dbReference type="ARBA" id="ARBA00022985"/>
    </source>
</evidence>
<evidence type="ECO:0000256" key="4">
    <source>
        <dbReference type="ARBA" id="ARBA00022692"/>
    </source>
</evidence>
<evidence type="ECO:0000256" key="7">
    <source>
        <dbReference type="ARBA" id="ARBA00023136"/>
    </source>
</evidence>
<dbReference type="PANTHER" id="PTHR48090">
    <property type="entry name" value="UNDECAPRENYL-PHOSPHATE 4-DEOXY-4-FORMAMIDO-L-ARABINOSE TRANSFERASE-RELATED"/>
    <property type="match status" value="1"/>
</dbReference>
<dbReference type="InterPro" id="IPR050256">
    <property type="entry name" value="Glycosyltransferase_2"/>
</dbReference>
<keyword evidence="1" id="KW-1003">Cell membrane</keyword>
<dbReference type="RefSeq" id="WP_243992787.1">
    <property type="nucleotide sequence ID" value="NZ_JALHLE010000009.1"/>
</dbReference>
<evidence type="ECO:0000256" key="8">
    <source>
        <dbReference type="SAM" id="Phobius"/>
    </source>
</evidence>
<dbReference type="Gene3D" id="3.90.550.10">
    <property type="entry name" value="Spore Coat Polysaccharide Biosynthesis Protein SpsA, Chain A"/>
    <property type="match status" value="1"/>
</dbReference>
<evidence type="ECO:0000256" key="3">
    <source>
        <dbReference type="ARBA" id="ARBA00022679"/>
    </source>
</evidence>
<keyword evidence="3" id="KW-0808">Transferase</keyword>
<gene>
    <name evidence="10" type="ORF">MTR64_08535</name>
</gene>
<protein>
    <submittedName>
        <fullName evidence="10">Glycosyltransferase family 2 protein</fullName>
    </submittedName>
</protein>
<dbReference type="EMBL" id="JALHLE010000009">
    <property type="protein sequence ID" value="MCJ2178607.1"/>
    <property type="molecule type" value="Genomic_DNA"/>
</dbReference>
<proteinExistence type="predicted"/>
<evidence type="ECO:0000256" key="2">
    <source>
        <dbReference type="ARBA" id="ARBA00022676"/>
    </source>
</evidence>
<keyword evidence="5" id="KW-0448">Lipopolysaccharide biosynthesis</keyword>
<dbReference type="SUPFAM" id="SSF53448">
    <property type="entry name" value="Nucleotide-diphospho-sugar transferases"/>
    <property type="match status" value="1"/>
</dbReference>
<comment type="caution">
    <text evidence="10">The sequence shown here is derived from an EMBL/GenBank/DDBJ whole genome shotgun (WGS) entry which is preliminary data.</text>
</comment>
<keyword evidence="2" id="KW-0328">Glycosyltransferase</keyword>
<dbReference type="PANTHER" id="PTHR48090:SF3">
    <property type="entry name" value="UNDECAPRENYL-PHOSPHATE 4-DEOXY-4-FORMAMIDO-L-ARABINOSE TRANSFERASE"/>
    <property type="match status" value="1"/>
</dbReference>
<evidence type="ECO:0000313" key="10">
    <source>
        <dbReference type="EMBL" id="MCJ2178607.1"/>
    </source>
</evidence>
<name>A0ABT0B0N2_9SPHN</name>
<keyword evidence="4 8" id="KW-0812">Transmembrane</keyword>
<evidence type="ECO:0000256" key="6">
    <source>
        <dbReference type="ARBA" id="ARBA00022989"/>
    </source>
</evidence>
<keyword evidence="7 8" id="KW-0472">Membrane</keyword>
<feature type="transmembrane region" description="Helical" evidence="8">
    <location>
        <begin position="287"/>
        <end position="310"/>
    </location>
</feature>
<dbReference type="CDD" id="cd04187">
    <property type="entry name" value="DPM1_like_bac"/>
    <property type="match status" value="1"/>
</dbReference>
<dbReference type="InterPro" id="IPR029044">
    <property type="entry name" value="Nucleotide-diphossugar_trans"/>
</dbReference>
<evidence type="ECO:0000256" key="1">
    <source>
        <dbReference type="ARBA" id="ARBA00022475"/>
    </source>
</evidence>
<dbReference type="Proteomes" id="UP001162880">
    <property type="component" value="Unassembled WGS sequence"/>
</dbReference>
<reference evidence="10" key="1">
    <citation type="submission" date="2022-03" db="EMBL/GenBank/DDBJ databases">
        <title>Identification of a novel bacterium isolated from mangrove sediments.</title>
        <authorList>
            <person name="Pan X."/>
        </authorList>
    </citation>
    <scope>NUCLEOTIDE SEQUENCE</scope>
    <source>
        <strain evidence="10">B2580</strain>
    </source>
</reference>
<accession>A0ABT0B0N2</accession>
<keyword evidence="6 8" id="KW-1133">Transmembrane helix</keyword>
<feature type="transmembrane region" description="Helical" evidence="8">
    <location>
        <begin position="251"/>
        <end position="275"/>
    </location>
</feature>
<evidence type="ECO:0000313" key="11">
    <source>
        <dbReference type="Proteomes" id="UP001162880"/>
    </source>
</evidence>